<protein>
    <recommendedName>
        <fullName evidence="4">mannose-6-phosphate isomerase</fullName>
        <ecNumber evidence="4">5.3.1.8</ecNumber>
    </recommendedName>
    <alternativeName>
        <fullName evidence="8">Phosphohexomutase</fullName>
    </alternativeName>
    <alternativeName>
        <fullName evidence="9">Phosphomannose isomerase</fullName>
    </alternativeName>
</protein>
<feature type="binding site" evidence="11">
    <location>
        <position position="113"/>
    </location>
    <ligand>
        <name>Zn(2+)</name>
        <dbReference type="ChEBI" id="CHEBI:29105"/>
    </ligand>
</feature>
<dbReference type="NCBIfam" id="TIGR00218">
    <property type="entry name" value="manA"/>
    <property type="match status" value="1"/>
</dbReference>
<evidence type="ECO:0000256" key="11">
    <source>
        <dbReference type="PIRSR" id="PIRSR001480-2"/>
    </source>
</evidence>
<dbReference type="InterPro" id="IPR014710">
    <property type="entry name" value="RmlC-like_jellyroll"/>
</dbReference>
<reference evidence="16 17" key="1">
    <citation type="submission" date="2025-04" db="UniProtKB">
        <authorList>
            <consortium name="RefSeq"/>
        </authorList>
    </citation>
    <scope>IDENTIFICATION</scope>
    <source>
        <strain evidence="16 17">WT10</strain>
        <tissue evidence="16 17">Whole body</tissue>
    </source>
</reference>
<comment type="similarity">
    <text evidence="3">Belongs to the mannose-6-phosphate isomerase type 1 family.</text>
</comment>
<dbReference type="Gene3D" id="1.10.441.10">
    <property type="entry name" value="Phosphomannose Isomerase, domain 2"/>
    <property type="match status" value="1"/>
</dbReference>
<dbReference type="PRINTS" id="PR00714">
    <property type="entry name" value="MAN6PISMRASE"/>
</dbReference>
<dbReference type="InterPro" id="IPR046457">
    <property type="entry name" value="PMI_typeI_cat"/>
</dbReference>
<dbReference type="AlphaFoldDB" id="A0AB40AA53"/>
<evidence type="ECO:0000256" key="7">
    <source>
        <dbReference type="ARBA" id="ARBA00023235"/>
    </source>
</evidence>
<dbReference type="InterPro" id="IPR011051">
    <property type="entry name" value="RmlC_Cupin_sf"/>
</dbReference>
<dbReference type="PROSITE" id="PS00966">
    <property type="entry name" value="PMI_I_2"/>
    <property type="match status" value="1"/>
</dbReference>
<accession>A0AB40AA53</accession>
<feature type="domain" description="Phosphomannose isomerase type I helical insertion" evidence="14">
    <location>
        <begin position="159"/>
        <end position="222"/>
    </location>
</feature>
<evidence type="ECO:0000313" key="17">
    <source>
        <dbReference type="RefSeq" id="XP_036674627.2"/>
    </source>
</evidence>
<evidence type="ECO:0000256" key="6">
    <source>
        <dbReference type="ARBA" id="ARBA00022833"/>
    </source>
</evidence>
<keyword evidence="15" id="KW-1185">Reference proteome</keyword>
<dbReference type="GO" id="GO:0005829">
    <property type="term" value="C:cytosol"/>
    <property type="evidence" value="ECO:0007669"/>
    <property type="project" value="TreeGrafter"/>
</dbReference>
<evidence type="ECO:0000256" key="4">
    <source>
        <dbReference type="ARBA" id="ARBA00011956"/>
    </source>
</evidence>
<evidence type="ECO:0000256" key="9">
    <source>
        <dbReference type="ARBA" id="ARBA00030762"/>
    </source>
</evidence>
<evidence type="ECO:0000313" key="15">
    <source>
        <dbReference type="Proteomes" id="UP001652628"/>
    </source>
</evidence>
<evidence type="ECO:0000259" key="14">
    <source>
        <dbReference type="Pfam" id="PF20512"/>
    </source>
</evidence>
<dbReference type="GO" id="GO:0004476">
    <property type="term" value="F:mannose-6-phosphate isomerase activity"/>
    <property type="evidence" value="ECO:0007669"/>
    <property type="project" value="UniProtKB-EC"/>
</dbReference>
<comment type="pathway">
    <text evidence="2 12">Nucleotide-sugar biosynthesis; GDP-alpha-D-mannose biosynthesis; alpha-D-mannose 1-phosphate from D-fructose 6-phosphate: step 1/2.</text>
</comment>
<feature type="binding site" evidence="11">
    <location>
        <position position="241"/>
    </location>
    <ligand>
        <name>Zn(2+)</name>
        <dbReference type="ChEBI" id="CHEBI:29105"/>
    </ligand>
</feature>
<dbReference type="RefSeq" id="XP_036674627.2">
    <property type="nucleotide sequence ID" value="XM_036818732.2"/>
</dbReference>
<dbReference type="InterPro" id="IPR018050">
    <property type="entry name" value="Pmannose_isomerase-type1_CS"/>
</dbReference>
<keyword evidence="5 11" id="KW-0479">Metal-binding</keyword>
<evidence type="ECO:0000256" key="3">
    <source>
        <dbReference type="ARBA" id="ARBA00010772"/>
    </source>
</evidence>
<dbReference type="InterPro" id="IPR001250">
    <property type="entry name" value="Man6P_Isoase-1"/>
</dbReference>
<dbReference type="CDD" id="cd07011">
    <property type="entry name" value="cupin_PMI_type_I_N"/>
    <property type="match status" value="1"/>
</dbReference>
<gene>
    <name evidence="16 17" type="primary">Mpi</name>
</gene>
<evidence type="ECO:0000259" key="13">
    <source>
        <dbReference type="Pfam" id="PF20511"/>
    </source>
</evidence>
<dbReference type="CTD" id="4351"/>
<dbReference type="GeneID" id="108006956"/>
<dbReference type="Proteomes" id="UP001652628">
    <property type="component" value="Chromosome 3"/>
</dbReference>
<dbReference type="GO" id="GO:0008270">
    <property type="term" value="F:zinc ion binding"/>
    <property type="evidence" value="ECO:0007669"/>
    <property type="project" value="InterPro"/>
</dbReference>
<sequence length="396" mass="44604">MELTGWVKNYEWGRRGINSAVAQLAMANDPDFRLNEEEPYAEMWMGTHVCGVSVVKETGETLDRVLKKDLSYLFKVLSINKALSIQVHPNKCEAERLHKERPEIYKDPNHKPELAIALTPFLALVGFLPASDIRDYIDEFQPLSKLIGAEAVDQLHESPDGQSVKLCYEKLMKTEESVIAKCINEIAKNYQKELKSNDLLEVFTKINQDFPGDVGVLSLFFLNLIRLKPGQAIYLGANEIHAYLDGDCIECMACSDNVIRAGLTPKYKDVDQLLNSVIFDSAENEHKTFIPYRIDEQVQVYIPPVSDFAVISVNIDHSLESYKLAIQAFGSILIVLKGSRTLKLKTQQGDKEIVLTRGSIVYIPVEAAPEIEFAQAEDCDEDFTGYIATSNYFRVP</sequence>
<dbReference type="PROSITE" id="PS00965">
    <property type="entry name" value="PMI_I_1"/>
    <property type="match status" value="1"/>
</dbReference>
<dbReference type="InterPro" id="IPR016305">
    <property type="entry name" value="Mannose-6-P_Isomerase"/>
</dbReference>
<keyword evidence="7 16" id="KW-0413">Isomerase</keyword>
<dbReference type="SUPFAM" id="SSF51182">
    <property type="entry name" value="RmlC-like cupins"/>
    <property type="match status" value="1"/>
</dbReference>
<evidence type="ECO:0000256" key="12">
    <source>
        <dbReference type="RuleBase" id="RU004248"/>
    </source>
</evidence>
<dbReference type="RefSeq" id="XP_036674626.2">
    <property type="nucleotide sequence ID" value="XM_036818731.2"/>
</dbReference>
<comment type="catalytic activity">
    <reaction evidence="1">
        <text>D-mannose 6-phosphate = D-fructose 6-phosphate</text>
        <dbReference type="Rhea" id="RHEA:12356"/>
        <dbReference type="ChEBI" id="CHEBI:58735"/>
        <dbReference type="ChEBI" id="CHEBI:61527"/>
        <dbReference type="EC" id="5.3.1.8"/>
    </reaction>
</comment>
<dbReference type="GO" id="GO:0005975">
    <property type="term" value="P:carbohydrate metabolic process"/>
    <property type="evidence" value="ECO:0007669"/>
    <property type="project" value="InterPro"/>
</dbReference>
<dbReference type="PANTHER" id="PTHR10309:SF0">
    <property type="entry name" value="MANNOSE-6-PHOSPHATE ISOMERASE"/>
    <property type="match status" value="1"/>
</dbReference>
<feature type="binding site" evidence="11">
    <location>
        <position position="86"/>
    </location>
    <ligand>
        <name>Zn(2+)</name>
        <dbReference type="ChEBI" id="CHEBI:29105"/>
    </ligand>
</feature>
<proteinExistence type="inferred from homology"/>
<dbReference type="InterPro" id="IPR046458">
    <property type="entry name" value="PMI_typeI_hel"/>
</dbReference>
<dbReference type="Pfam" id="PF20512">
    <property type="entry name" value="PMI_typeI_hel"/>
    <property type="match status" value="1"/>
</dbReference>
<feature type="domain" description="Phosphomannose isomerase type I catalytic" evidence="13">
    <location>
        <begin position="3"/>
        <end position="128"/>
    </location>
</feature>
<dbReference type="Pfam" id="PF20511">
    <property type="entry name" value="PMI_typeI_cat"/>
    <property type="match status" value="1"/>
</dbReference>
<evidence type="ECO:0000256" key="2">
    <source>
        <dbReference type="ARBA" id="ARBA00004666"/>
    </source>
</evidence>
<dbReference type="PIRSF" id="PIRSF001480">
    <property type="entry name" value="Mannose-6-phosphate_isomerase"/>
    <property type="match status" value="1"/>
</dbReference>
<name>A0AB40AA53_DROSZ</name>
<dbReference type="Gene3D" id="2.60.120.10">
    <property type="entry name" value="Jelly Rolls"/>
    <property type="match status" value="2"/>
</dbReference>
<keyword evidence="6 11" id="KW-0862">Zinc</keyword>
<feature type="active site" evidence="10">
    <location>
        <position position="260"/>
    </location>
</feature>
<dbReference type="EC" id="5.3.1.8" evidence="4"/>
<dbReference type="GO" id="GO:0009298">
    <property type="term" value="P:GDP-mannose biosynthetic process"/>
    <property type="evidence" value="ECO:0007669"/>
    <property type="project" value="InterPro"/>
</dbReference>
<evidence type="ECO:0000256" key="8">
    <source>
        <dbReference type="ARBA" id="ARBA00029741"/>
    </source>
</evidence>
<evidence type="ECO:0000256" key="1">
    <source>
        <dbReference type="ARBA" id="ARBA00000757"/>
    </source>
</evidence>
<evidence type="ECO:0000256" key="10">
    <source>
        <dbReference type="PIRSR" id="PIRSR001480-1"/>
    </source>
</evidence>
<evidence type="ECO:0000313" key="16">
    <source>
        <dbReference type="RefSeq" id="XP_036674626.2"/>
    </source>
</evidence>
<comment type="cofactor">
    <cofactor evidence="11">
        <name>Zn(2+)</name>
        <dbReference type="ChEBI" id="CHEBI:29105"/>
    </cofactor>
    <text evidence="11">Binds 1 zinc ion per subunit.</text>
</comment>
<dbReference type="PANTHER" id="PTHR10309">
    <property type="entry name" value="MANNOSE-6-PHOSPHATE ISOMERASE"/>
    <property type="match status" value="1"/>
</dbReference>
<feature type="binding site" evidence="11">
    <location>
        <position position="88"/>
    </location>
    <ligand>
        <name>Zn(2+)</name>
        <dbReference type="ChEBI" id="CHEBI:29105"/>
    </ligand>
</feature>
<organism evidence="15 17">
    <name type="scientific">Drosophila suzukii</name>
    <name type="common">Spotted-wing drosophila fruit fly</name>
    <dbReference type="NCBI Taxonomy" id="28584"/>
    <lineage>
        <taxon>Eukaryota</taxon>
        <taxon>Metazoa</taxon>
        <taxon>Ecdysozoa</taxon>
        <taxon>Arthropoda</taxon>
        <taxon>Hexapoda</taxon>
        <taxon>Insecta</taxon>
        <taxon>Pterygota</taxon>
        <taxon>Neoptera</taxon>
        <taxon>Endopterygota</taxon>
        <taxon>Diptera</taxon>
        <taxon>Brachycera</taxon>
        <taxon>Muscomorpha</taxon>
        <taxon>Ephydroidea</taxon>
        <taxon>Drosophilidae</taxon>
        <taxon>Drosophila</taxon>
        <taxon>Sophophora</taxon>
    </lineage>
</organism>
<evidence type="ECO:0000256" key="5">
    <source>
        <dbReference type="ARBA" id="ARBA00022723"/>
    </source>
</evidence>